<evidence type="ECO:0000256" key="1">
    <source>
        <dbReference type="SAM" id="Coils"/>
    </source>
</evidence>
<evidence type="ECO:0000313" key="4">
    <source>
        <dbReference type="Proteomes" id="UP001295740"/>
    </source>
</evidence>
<accession>A0AAI8VBS2</accession>
<dbReference type="EMBL" id="CAUWAG010000007">
    <property type="protein sequence ID" value="CAJ2504762.1"/>
    <property type="molecule type" value="Genomic_DNA"/>
</dbReference>
<sequence>MSADIEMPASRPNGVVDTDRDHDHVPSTPPAEAANRHASSQQSIPSTEGPASPLDPSASFKSDLNDDRNSPRIIPSSLTPPPSSQVPKPNAASGMPPGYITSQRANMFSPPTTTLRRHGRDNTNADEYLAPTSDQLADASADQLRTMVASCVAENARLKTETAHHRLQYRMMSIQATEEANRAAVELAMADRSVDFYRESLFALQARRELNSPVDTIQIKYRELQNVHEAARKKIETLERRLKASTKVIRQRAEEIDSLVDDRDMLLTRIRENREHFHMLCSPGFAFHGVLTPKTPTTASPQQYRGTPRQTPKPLGRGAYHGPDPTNIGLLLEAMNQNENNSAPSTPLTSSRPAPRMPPRHTRGVQSMSSLPTTPSSRPSGIHTGLLPSVDLVPRTEPPRFVGSGRYGPETPMQKRNHKSRESTISADDNEELARAAVAAATTSIISQSSHASQRREAGEEEVYESQASQAASELLRRDPRESFEVASSVGSRDGTPAPAEKTAKLQSKLFAGLNKAGLASEKRKFSGGLQEAEEVQRGRFTSPTKKMKFGADGEATNHRVGLGIRYGHGQGR</sequence>
<feature type="region of interest" description="Disordered" evidence="2">
    <location>
        <begin position="338"/>
        <end position="429"/>
    </location>
</feature>
<protein>
    <submittedName>
        <fullName evidence="3">Uu.00g121560.m01.CDS01</fullName>
    </submittedName>
</protein>
<reference evidence="3" key="1">
    <citation type="submission" date="2023-10" db="EMBL/GenBank/DDBJ databases">
        <authorList>
            <person name="Hackl T."/>
        </authorList>
    </citation>
    <scope>NUCLEOTIDE SEQUENCE</scope>
</reference>
<feature type="compositionally biased region" description="Polar residues" evidence="2">
    <location>
        <begin position="338"/>
        <end position="352"/>
    </location>
</feature>
<feature type="compositionally biased region" description="Polar residues" evidence="2">
    <location>
        <begin position="100"/>
        <end position="114"/>
    </location>
</feature>
<dbReference type="AlphaFoldDB" id="A0AAI8VBS2"/>
<keyword evidence="4" id="KW-1185">Reference proteome</keyword>
<evidence type="ECO:0000256" key="2">
    <source>
        <dbReference type="SAM" id="MobiDB-lite"/>
    </source>
</evidence>
<feature type="compositionally biased region" description="Low complexity" evidence="2">
    <location>
        <begin position="367"/>
        <end position="380"/>
    </location>
</feature>
<feature type="coiled-coil region" evidence="1">
    <location>
        <begin position="214"/>
        <end position="255"/>
    </location>
</feature>
<gene>
    <name evidence="3" type="ORF">KHLLAP_LOCUS5230</name>
</gene>
<feature type="region of interest" description="Disordered" evidence="2">
    <location>
        <begin position="293"/>
        <end position="326"/>
    </location>
</feature>
<evidence type="ECO:0000313" key="3">
    <source>
        <dbReference type="EMBL" id="CAJ2504762.1"/>
    </source>
</evidence>
<feature type="region of interest" description="Disordered" evidence="2">
    <location>
        <begin position="527"/>
        <end position="555"/>
    </location>
</feature>
<proteinExistence type="predicted"/>
<organism evidence="3 4">
    <name type="scientific">Anthostomella pinea</name>
    <dbReference type="NCBI Taxonomy" id="933095"/>
    <lineage>
        <taxon>Eukaryota</taxon>
        <taxon>Fungi</taxon>
        <taxon>Dikarya</taxon>
        <taxon>Ascomycota</taxon>
        <taxon>Pezizomycotina</taxon>
        <taxon>Sordariomycetes</taxon>
        <taxon>Xylariomycetidae</taxon>
        <taxon>Xylariales</taxon>
        <taxon>Xylariaceae</taxon>
        <taxon>Anthostomella</taxon>
    </lineage>
</organism>
<feature type="compositionally biased region" description="Polar residues" evidence="2">
    <location>
        <begin position="37"/>
        <end position="46"/>
    </location>
</feature>
<feature type="compositionally biased region" description="Polar residues" evidence="2">
    <location>
        <begin position="294"/>
        <end position="310"/>
    </location>
</feature>
<feature type="region of interest" description="Disordered" evidence="2">
    <location>
        <begin position="444"/>
        <end position="503"/>
    </location>
</feature>
<dbReference type="Proteomes" id="UP001295740">
    <property type="component" value="Unassembled WGS sequence"/>
</dbReference>
<keyword evidence="1" id="KW-0175">Coiled coil</keyword>
<feature type="compositionally biased region" description="Basic and acidic residues" evidence="2">
    <location>
        <begin position="475"/>
        <end position="484"/>
    </location>
</feature>
<feature type="region of interest" description="Disordered" evidence="2">
    <location>
        <begin position="1"/>
        <end position="124"/>
    </location>
</feature>
<comment type="caution">
    <text evidence="3">The sequence shown here is derived from an EMBL/GenBank/DDBJ whole genome shotgun (WGS) entry which is preliminary data.</text>
</comment>
<name>A0AAI8VBS2_9PEZI</name>